<proteinExistence type="predicted"/>
<feature type="non-terminal residue" evidence="1">
    <location>
        <position position="40"/>
    </location>
</feature>
<protein>
    <submittedName>
        <fullName evidence="1">Uncharacterized protein</fullName>
    </submittedName>
</protein>
<dbReference type="AlphaFoldDB" id="X0WTQ1"/>
<gene>
    <name evidence="1" type="ORF">S01H1_53784</name>
</gene>
<reference evidence="1" key="1">
    <citation type="journal article" date="2014" name="Front. Microbiol.">
        <title>High frequency of phylogenetically diverse reductive dehalogenase-homologous genes in deep subseafloor sedimentary metagenomes.</title>
        <authorList>
            <person name="Kawai M."/>
            <person name="Futagami T."/>
            <person name="Toyoda A."/>
            <person name="Takaki Y."/>
            <person name="Nishi S."/>
            <person name="Hori S."/>
            <person name="Arai W."/>
            <person name="Tsubouchi T."/>
            <person name="Morono Y."/>
            <person name="Uchiyama I."/>
            <person name="Ito T."/>
            <person name="Fujiyama A."/>
            <person name="Inagaki F."/>
            <person name="Takami H."/>
        </authorList>
    </citation>
    <scope>NUCLEOTIDE SEQUENCE</scope>
    <source>
        <strain evidence="1">Expedition CK06-06</strain>
    </source>
</reference>
<evidence type="ECO:0000313" key="1">
    <source>
        <dbReference type="EMBL" id="GAG26582.1"/>
    </source>
</evidence>
<sequence>MALSEEEKRRIFEEEQLRMAMKGKNVVVAVILSALLPGLG</sequence>
<comment type="caution">
    <text evidence="1">The sequence shown here is derived from an EMBL/GenBank/DDBJ whole genome shotgun (WGS) entry which is preliminary data.</text>
</comment>
<name>X0WTQ1_9ZZZZ</name>
<organism evidence="1">
    <name type="scientific">marine sediment metagenome</name>
    <dbReference type="NCBI Taxonomy" id="412755"/>
    <lineage>
        <taxon>unclassified sequences</taxon>
        <taxon>metagenomes</taxon>
        <taxon>ecological metagenomes</taxon>
    </lineage>
</organism>
<dbReference type="EMBL" id="BARS01034845">
    <property type="protein sequence ID" value="GAG26582.1"/>
    <property type="molecule type" value="Genomic_DNA"/>
</dbReference>
<accession>X0WTQ1</accession>